<reference evidence="1 2" key="1">
    <citation type="journal article" date="2015" name="Genome Biol.">
        <title>Comparative genomics of Steinernema reveals deeply conserved gene regulatory networks.</title>
        <authorList>
            <person name="Dillman A.R."/>
            <person name="Macchietto M."/>
            <person name="Porter C.F."/>
            <person name="Rogers A."/>
            <person name="Williams B."/>
            <person name="Antoshechkin I."/>
            <person name="Lee M.M."/>
            <person name="Goodwin Z."/>
            <person name="Lu X."/>
            <person name="Lewis E.E."/>
            <person name="Goodrich-Blair H."/>
            <person name="Stock S.P."/>
            <person name="Adams B.J."/>
            <person name="Sternberg P.W."/>
            <person name="Mortazavi A."/>
        </authorList>
    </citation>
    <scope>NUCLEOTIDE SEQUENCE [LARGE SCALE GENOMIC DNA]</scope>
    <source>
        <strain evidence="1 2">ALL</strain>
    </source>
</reference>
<dbReference type="EMBL" id="AZBU02000008">
    <property type="protein sequence ID" value="TKR68646.1"/>
    <property type="molecule type" value="Genomic_DNA"/>
</dbReference>
<organism evidence="1 2">
    <name type="scientific">Steinernema carpocapsae</name>
    <name type="common">Entomopathogenic nematode</name>
    <dbReference type="NCBI Taxonomy" id="34508"/>
    <lineage>
        <taxon>Eukaryota</taxon>
        <taxon>Metazoa</taxon>
        <taxon>Ecdysozoa</taxon>
        <taxon>Nematoda</taxon>
        <taxon>Chromadorea</taxon>
        <taxon>Rhabditida</taxon>
        <taxon>Tylenchina</taxon>
        <taxon>Panagrolaimomorpha</taxon>
        <taxon>Strongyloidoidea</taxon>
        <taxon>Steinernematidae</taxon>
        <taxon>Steinernema</taxon>
    </lineage>
</organism>
<name>A0A4U5MH70_STECR</name>
<gene>
    <name evidence="1" type="ORF">L596_030895</name>
</gene>
<evidence type="ECO:0008006" key="3">
    <source>
        <dbReference type="Google" id="ProtNLM"/>
    </source>
</evidence>
<accession>A0A4U5MH70</accession>
<dbReference type="AlphaFoldDB" id="A0A4U5MH70"/>
<sequence>MESTFTVTSSDGLTFNFKLHWLQHFKDQAVQNDIMSTHRIDATGAQLEVLINIFERHEQPMDEQAEEVLFERADALNLKDVALQLKFGQLWFTFVRRRKTNRFLDELTRKNISWAQGVANRF</sequence>
<comment type="caution">
    <text evidence="1">The sequence shown here is derived from an EMBL/GenBank/DDBJ whole genome shotgun (WGS) entry which is preliminary data.</text>
</comment>
<protein>
    <recommendedName>
        <fullName evidence="3">BTB domain-containing protein</fullName>
    </recommendedName>
</protein>
<evidence type="ECO:0000313" key="1">
    <source>
        <dbReference type="EMBL" id="TKR68646.1"/>
    </source>
</evidence>
<dbReference type="Proteomes" id="UP000298663">
    <property type="component" value="Unassembled WGS sequence"/>
</dbReference>
<evidence type="ECO:0000313" key="2">
    <source>
        <dbReference type="Proteomes" id="UP000298663"/>
    </source>
</evidence>
<proteinExistence type="predicted"/>
<reference evidence="1 2" key="2">
    <citation type="journal article" date="2019" name="G3 (Bethesda)">
        <title>Hybrid Assembly of the Genome of the Entomopathogenic Nematode Steinernema carpocapsae Identifies the X-Chromosome.</title>
        <authorList>
            <person name="Serra L."/>
            <person name="Macchietto M."/>
            <person name="Macias-Munoz A."/>
            <person name="McGill C.J."/>
            <person name="Rodriguez I.M."/>
            <person name="Rodriguez B."/>
            <person name="Murad R."/>
            <person name="Mortazavi A."/>
        </authorList>
    </citation>
    <scope>NUCLEOTIDE SEQUENCE [LARGE SCALE GENOMIC DNA]</scope>
    <source>
        <strain evidence="1 2">ALL</strain>
    </source>
</reference>
<keyword evidence="2" id="KW-1185">Reference proteome</keyword>